<dbReference type="Gene3D" id="3.40.1190.20">
    <property type="match status" value="1"/>
</dbReference>
<dbReference type="AlphaFoldDB" id="A0AAE3NY77"/>
<reference evidence="4" key="1">
    <citation type="submission" date="2023-03" db="EMBL/GenBank/DDBJ databases">
        <title>Stygiobacter electus gen. nov., sp. nov., facultatively anaerobic thermotolerant bacterium of the class Ignavibacteria from a well of Yessentuki mineral water deposit.</title>
        <authorList>
            <person name="Podosokorskaya O.A."/>
            <person name="Elcheninov A.G."/>
            <person name="Petrova N.F."/>
            <person name="Zavarzina D.G."/>
            <person name="Kublanov I.V."/>
            <person name="Merkel A.Y."/>
        </authorList>
    </citation>
    <scope>NUCLEOTIDE SEQUENCE</scope>
    <source>
        <strain evidence="4">09-Me</strain>
    </source>
</reference>
<dbReference type="RefSeq" id="WP_321534409.1">
    <property type="nucleotide sequence ID" value="NZ_JARGDL010000001.1"/>
</dbReference>
<evidence type="ECO:0000313" key="4">
    <source>
        <dbReference type="EMBL" id="MDF1610644.1"/>
    </source>
</evidence>
<dbReference type="InterPro" id="IPR029056">
    <property type="entry name" value="Ribokinase-like"/>
</dbReference>
<accession>A0AAE3NY77</accession>
<dbReference type="InterPro" id="IPR011611">
    <property type="entry name" value="PfkB_dom"/>
</dbReference>
<name>A0AAE3NY77_9BACT</name>
<keyword evidence="2 4" id="KW-0418">Kinase</keyword>
<evidence type="ECO:0000313" key="5">
    <source>
        <dbReference type="Proteomes" id="UP001221302"/>
    </source>
</evidence>
<dbReference type="SUPFAM" id="SSF53613">
    <property type="entry name" value="Ribokinase-like"/>
    <property type="match status" value="1"/>
</dbReference>
<organism evidence="4 5">
    <name type="scientific">Stygiobacter electus</name>
    <dbReference type="NCBI Taxonomy" id="3032292"/>
    <lineage>
        <taxon>Bacteria</taxon>
        <taxon>Pseudomonadati</taxon>
        <taxon>Ignavibacteriota</taxon>
        <taxon>Ignavibacteria</taxon>
        <taxon>Ignavibacteriales</taxon>
        <taxon>Melioribacteraceae</taxon>
        <taxon>Stygiobacter</taxon>
    </lineage>
</organism>
<comment type="caution">
    <text evidence="4">The sequence shown here is derived from an EMBL/GenBank/DDBJ whole genome shotgun (WGS) entry which is preliminary data.</text>
</comment>
<dbReference type="GO" id="GO:0016301">
    <property type="term" value="F:kinase activity"/>
    <property type="evidence" value="ECO:0007669"/>
    <property type="project" value="UniProtKB-KW"/>
</dbReference>
<dbReference type="CDD" id="cd01166">
    <property type="entry name" value="KdgK"/>
    <property type="match status" value="1"/>
</dbReference>
<dbReference type="Pfam" id="PF00294">
    <property type="entry name" value="PfkB"/>
    <property type="match status" value="1"/>
</dbReference>
<evidence type="ECO:0000256" key="2">
    <source>
        <dbReference type="ARBA" id="ARBA00022777"/>
    </source>
</evidence>
<protein>
    <submittedName>
        <fullName evidence="4">Carbohydrate kinase family protein</fullName>
    </submittedName>
</protein>
<sequence>MENKKFDVIVVGELNVDLILNQIESFPEISKEKIAQKMDLTLGSSSAIFASNISTLGLKVAFLGKIGKDNFGDFIIDELKKKNVDTNFIIRDDNSKTGITIVLNFDEDRAMVTYTGAMAELTFKELNGDVISYAKHLHFSSFYLQKGLKPNVSDLFALAKEKGLTTSFDMQWDPEEKWDMNYKEILPNVDIFFPNEMELLLLTGEKDINKGLEKLAKYGNSIVVKMGNKGSVSWDKKKITHVKPFLNKNVVDSIGAGDSFNAGYIFKYLQGAGTIESQKFANLIGAINTTAAGGTGAFTCYENIMEIAKVKFGFSET</sequence>
<dbReference type="PANTHER" id="PTHR10584">
    <property type="entry name" value="SUGAR KINASE"/>
    <property type="match status" value="1"/>
</dbReference>
<keyword evidence="5" id="KW-1185">Reference proteome</keyword>
<dbReference type="Proteomes" id="UP001221302">
    <property type="component" value="Unassembled WGS sequence"/>
</dbReference>
<gene>
    <name evidence="4" type="ORF">P0M35_00650</name>
</gene>
<evidence type="ECO:0000259" key="3">
    <source>
        <dbReference type="Pfam" id="PF00294"/>
    </source>
</evidence>
<dbReference type="InterPro" id="IPR002173">
    <property type="entry name" value="Carboh/pur_kinase_PfkB_CS"/>
</dbReference>
<dbReference type="EMBL" id="JARGDL010000001">
    <property type="protein sequence ID" value="MDF1610644.1"/>
    <property type="molecule type" value="Genomic_DNA"/>
</dbReference>
<feature type="domain" description="Carbohydrate kinase PfkB" evidence="3">
    <location>
        <begin position="7"/>
        <end position="295"/>
    </location>
</feature>
<dbReference type="PANTHER" id="PTHR10584:SF166">
    <property type="entry name" value="RIBOKINASE"/>
    <property type="match status" value="1"/>
</dbReference>
<dbReference type="PROSITE" id="PS00584">
    <property type="entry name" value="PFKB_KINASES_2"/>
    <property type="match status" value="1"/>
</dbReference>
<evidence type="ECO:0000256" key="1">
    <source>
        <dbReference type="ARBA" id="ARBA00022679"/>
    </source>
</evidence>
<proteinExistence type="predicted"/>
<keyword evidence="1" id="KW-0808">Transferase</keyword>